<keyword evidence="4" id="KW-0677">Repeat</keyword>
<evidence type="ECO:0000256" key="3">
    <source>
        <dbReference type="ARBA" id="ARBA00022723"/>
    </source>
</evidence>
<evidence type="ECO:0000256" key="10">
    <source>
        <dbReference type="ARBA" id="ARBA00023242"/>
    </source>
</evidence>
<accession>A0A7R9GRZ7</accession>
<dbReference type="GO" id="GO:0048598">
    <property type="term" value="P:embryonic morphogenesis"/>
    <property type="evidence" value="ECO:0007669"/>
    <property type="project" value="UniProtKB-ARBA"/>
</dbReference>
<dbReference type="Pfam" id="PF13912">
    <property type="entry name" value="zf-C2H2_6"/>
    <property type="match status" value="2"/>
</dbReference>
<feature type="domain" description="C2H2-type" evidence="12">
    <location>
        <begin position="395"/>
        <end position="422"/>
    </location>
</feature>
<dbReference type="EMBL" id="OC316591">
    <property type="protein sequence ID" value="CAD7392802.1"/>
    <property type="molecule type" value="Genomic_DNA"/>
</dbReference>
<dbReference type="PANTHER" id="PTHR24393:SF15">
    <property type="entry name" value="IP01243P-RELATED"/>
    <property type="match status" value="1"/>
</dbReference>
<dbReference type="SUPFAM" id="SSF57667">
    <property type="entry name" value="beta-beta-alpha zinc fingers"/>
    <property type="match status" value="9"/>
</dbReference>
<evidence type="ECO:0000256" key="1">
    <source>
        <dbReference type="ARBA" id="ARBA00004123"/>
    </source>
</evidence>
<feature type="domain" description="C2H2-type" evidence="12">
    <location>
        <begin position="424"/>
        <end position="451"/>
    </location>
</feature>
<keyword evidence="10" id="KW-0539">Nucleus</keyword>
<dbReference type="InterPro" id="IPR036236">
    <property type="entry name" value="Znf_C2H2_sf"/>
</dbReference>
<keyword evidence="5 11" id="KW-0863">Zinc-finger</keyword>
<gene>
    <name evidence="13" type="ORF">TCEB3V08_LOCUS806</name>
</gene>
<evidence type="ECO:0000256" key="5">
    <source>
        <dbReference type="ARBA" id="ARBA00022771"/>
    </source>
</evidence>
<feature type="domain" description="C2H2-type" evidence="12">
    <location>
        <begin position="480"/>
        <end position="508"/>
    </location>
</feature>
<keyword evidence="9" id="KW-0804">Transcription</keyword>
<reference evidence="13" key="1">
    <citation type="submission" date="2020-11" db="EMBL/GenBank/DDBJ databases">
        <authorList>
            <person name="Tran Van P."/>
        </authorList>
    </citation>
    <scope>NUCLEOTIDE SEQUENCE</scope>
</reference>
<feature type="domain" description="C2H2-type" evidence="12">
    <location>
        <begin position="509"/>
        <end position="536"/>
    </location>
</feature>
<dbReference type="GO" id="GO:0005634">
    <property type="term" value="C:nucleus"/>
    <property type="evidence" value="ECO:0007669"/>
    <property type="project" value="TreeGrafter"/>
</dbReference>
<dbReference type="FunFam" id="3.30.160.60:FF:000100">
    <property type="entry name" value="Zinc finger 45-like"/>
    <property type="match status" value="1"/>
</dbReference>
<dbReference type="Gene3D" id="3.30.160.60">
    <property type="entry name" value="Classic Zinc Finger"/>
    <property type="match status" value="9"/>
</dbReference>
<evidence type="ECO:0000256" key="11">
    <source>
        <dbReference type="PROSITE-ProRule" id="PRU00042"/>
    </source>
</evidence>
<feature type="domain" description="C2H2-type" evidence="12">
    <location>
        <begin position="452"/>
        <end position="479"/>
    </location>
</feature>
<keyword evidence="7" id="KW-0805">Transcription regulation</keyword>
<dbReference type="AlphaFoldDB" id="A0A7R9GRZ7"/>
<comment type="similarity">
    <text evidence="2">Belongs to the krueppel C2H2-type zinc-finger protein family.</text>
</comment>
<evidence type="ECO:0000256" key="6">
    <source>
        <dbReference type="ARBA" id="ARBA00022833"/>
    </source>
</evidence>
<feature type="domain" description="C2H2-type" evidence="12">
    <location>
        <begin position="537"/>
        <end position="564"/>
    </location>
</feature>
<feature type="domain" description="C2H2-type" evidence="12">
    <location>
        <begin position="284"/>
        <end position="312"/>
    </location>
</feature>
<dbReference type="PANTHER" id="PTHR24393">
    <property type="entry name" value="ZINC FINGER PROTEIN"/>
    <property type="match status" value="1"/>
</dbReference>
<feature type="domain" description="C2H2-type" evidence="12">
    <location>
        <begin position="248"/>
        <end position="283"/>
    </location>
</feature>
<evidence type="ECO:0000313" key="13">
    <source>
        <dbReference type="EMBL" id="CAD7392802.1"/>
    </source>
</evidence>
<dbReference type="GO" id="GO:0008270">
    <property type="term" value="F:zinc ion binding"/>
    <property type="evidence" value="ECO:0007669"/>
    <property type="project" value="UniProtKB-KW"/>
</dbReference>
<dbReference type="FunFam" id="3.30.160.60:FF:000624">
    <property type="entry name" value="zinc finger protein 697"/>
    <property type="match status" value="1"/>
</dbReference>
<feature type="domain" description="C2H2-type" evidence="12">
    <location>
        <begin position="193"/>
        <end position="220"/>
    </location>
</feature>
<keyword evidence="3" id="KW-0479">Metal-binding</keyword>
<dbReference type="GO" id="GO:0000978">
    <property type="term" value="F:RNA polymerase II cis-regulatory region sequence-specific DNA binding"/>
    <property type="evidence" value="ECO:0007669"/>
    <property type="project" value="TreeGrafter"/>
</dbReference>
<comment type="subcellular location">
    <subcellularLocation>
        <location evidence="1">Nucleus</location>
    </subcellularLocation>
</comment>
<feature type="domain" description="C2H2-type" evidence="12">
    <location>
        <begin position="148"/>
        <end position="170"/>
    </location>
</feature>
<dbReference type="Pfam" id="PF00096">
    <property type="entry name" value="zf-C2H2"/>
    <property type="match status" value="6"/>
</dbReference>
<evidence type="ECO:0000256" key="7">
    <source>
        <dbReference type="ARBA" id="ARBA00023015"/>
    </source>
</evidence>
<name>A0A7R9GRZ7_TIMCR</name>
<feature type="domain" description="C2H2-type" evidence="12">
    <location>
        <begin position="565"/>
        <end position="592"/>
    </location>
</feature>
<feature type="domain" description="C2H2-type" evidence="12">
    <location>
        <begin position="593"/>
        <end position="620"/>
    </location>
</feature>
<evidence type="ECO:0000256" key="9">
    <source>
        <dbReference type="ARBA" id="ARBA00023163"/>
    </source>
</evidence>
<proteinExistence type="inferred from homology"/>
<feature type="domain" description="C2H2-type" evidence="12">
    <location>
        <begin position="621"/>
        <end position="648"/>
    </location>
</feature>
<dbReference type="PROSITE" id="PS00028">
    <property type="entry name" value="ZINC_FINGER_C2H2_1"/>
    <property type="match status" value="12"/>
</dbReference>
<keyword evidence="6" id="KW-0862">Zinc</keyword>
<feature type="domain" description="C2H2-type" evidence="12">
    <location>
        <begin position="219"/>
        <end position="246"/>
    </location>
</feature>
<dbReference type="InterPro" id="IPR013087">
    <property type="entry name" value="Znf_C2H2_type"/>
</dbReference>
<evidence type="ECO:0000256" key="8">
    <source>
        <dbReference type="ARBA" id="ARBA00023125"/>
    </source>
</evidence>
<sequence length="648" mass="74501">MYIKLKEKQQIQSSKDFETMCTGTMDIETITIKTETIPFNEPTDMYEDNLNSYSTEVPKFSKTSINNLKVLTNPMIKVSQARSSTTTLPNAFPPSEKIKPNLPTCGICNKFFATYLALKNHNNTHNLCALPTTSQNSLPSEQIKPNLPTCDICNKFFATYRALKKHNKTHDLWAVPTTSQNSLPSEQIKPNLPSCEPCNKFFSGYRALKEHNKTHGYMKSCNICSKTFKFACQLKLHIQIHDKARPKLFCNLCSFSTLRKDSLLTHRRTHMIENLYVHAGKEPLKCDICGLTFLLRNKLSYHKKTVHKKSTKIFSSGDSTCVGIRKKYLKLATTAFSKTSINNVKLLTNPIIKVSQTGSSIYTTTTLLNSFPARKIKPKLSYSEVSNNIFTTKRVSCDVCFKSFRYASRLKLHMQTHSKERPELFCDLCSFSTLRKDSLSKHRKRHINENLYVCDICKRSFNERSDLVEHLNVHAGKEPYQCDICGLSFLLGSKLSYHRKIMHGNSGKISCAHCDKEFVHHFEWKMHMQGHKKKKLYTCDYCSRTFTTKNVLKIHIAVHMNIKSFPCKFCSLSFNTGQLLKLHTYSHMAKKPYMCKKCDQTFIQHSAFEAHVNFHTGKRPYTCHICSKGFVRMSNLNSHIKIHLNNHH</sequence>
<keyword evidence="8" id="KW-0238">DNA-binding</keyword>
<dbReference type="GO" id="GO:0001228">
    <property type="term" value="F:DNA-binding transcription activator activity, RNA polymerase II-specific"/>
    <property type="evidence" value="ECO:0007669"/>
    <property type="project" value="TreeGrafter"/>
</dbReference>
<dbReference type="SMART" id="SM00355">
    <property type="entry name" value="ZnF_C2H2"/>
    <property type="match status" value="15"/>
</dbReference>
<evidence type="ECO:0000256" key="4">
    <source>
        <dbReference type="ARBA" id="ARBA00022737"/>
    </source>
</evidence>
<protein>
    <recommendedName>
        <fullName evidence="12">C2H2-type domain-containing protein</fullName>
    </recommendedName>
</protein>
<organism evidence="13">
    <name type="scientific">Timema cristinae</name>
    <name type="common">Walking stick</name>
    <dbReference type="NCBI Taxonomy" id="61476"/>
    <lineage>
        <taxon>Eukaryota</taxon>
        <taxon>Metazoa</taxon>
        <taxon>Ecdysozoa</taxon>
        <taxon>Arthropoda</taxon>
        <taxon>Hexapoda</taxon>
        <taxon>Insecta</taxon>
        <taxon>Pterygota</taxon>
        <taxon>Neoptera</taxon>
        <taxon>Polyneoptera</taxon>
        <taxon>Phasmatodea</taxon>
        <taxon>Timematodea</taxon>
        <taxon>Timematoidea</taxon>
        <taxon>Timematidae</taxon>
        <taxon>Timema</taxon>
    </lineage>
</organism>
<evidence type="ECO:0000256" key="2">
    <source>
        <dbReference type="ARBA" id="ARBA00006991"/>
    </source>
</evidence>
<dbReference type="PROSITE" id="PS50157">
    <property type="entry name" value="ZINC_FINGER_C2H2_2"/>
    <property type="match status" value="14"/>
</dbReference>
<evidence type="ECO:0000259" key="12">
    <source>
        <dbReference type="PROSITE" id="PS50157"/>
    </source>
</evidence>